<evidence type="ECO:0000313" key="4">
    <source>
        <dbReference type="Proteomes" id="UP000008983"/>
    </source>
</evidence>
<feature type="region of interest" description="Disordered" evidence="1">
    <location>
        <begin position="395"/>
        <end position="414"/>
    </location>
</feature>
<evidence type="ECO:0000256" key="2">
    <source>
        <dbReference type="SAM" id="Phobius"/>
    </source>
</evidence>
<dbReference type="AlphaFoldDB" id="G0R003"/>
<dbReference type="STRING" id="857967.G0R003"/>
<dbReference type="OrthoDB" id="298503at2759"/>
<dbReference type="RefSeq" id="XP_004030449.1">
    <property type="nucleotide sequence ID" value="XM_004030401.1"/>
</dbReference>
<reference evidence="3 4" key="1">
    <citation type="submission" date="2011-07" db="EMBL/GenBank/DDBJ databases">
        <authorList>
            <person name="Coyne R."/>
            <person name="Brami D."/>
            <person name="Johnson J."/>
            <person name="Hostetler J."/>
            <person name="Hannick L."/>
            <person name="Clark T."/>
            <person name="Cassidy-Hanley D."/>
            <person name="Inman J."/>
        </authorList>
    </citation>
    <scope>NUCLEOTIDE SEQUENCE [LARGE SCALE GENOMIC DNA]</scope>
    <source>
        <strain evidence="3 4">G5</strain>
    </source>
</reference>
<sequence>MINDHDEDSQNQVNSNLNQEIISPFSPKRQQSWGGSYSKIIAVTLIILTLIQSLIQSGSFPYLAKLPLDHSYVILNWKTEPITEIYTSKQGCNEYLINYKFPGTQEGCDCSDSQNPLYQNKLIKAKCTGQQIQDNCKKIYPIQSKVFHYWNIGEEKFEMCVQRATGFNYIKSDCSQKEVKQCGGTLMPFCIPTNYKCPLNSVQYGPNSPNDQGYQVIQKFINGDILFASQYADSNLPLVLGIISEGDGVCKYYKEKDNLTEKRDEYFLLNKFKSGCIEEKDQTFIKNGKFNPNICKSNTNFDSKLSANNPVKSNVFIKGAELMFKNSNPLTDLQYYLQKGNNLEKKVGEIKDKYNAKSMNQLDSNLNNNPQFEIQDDEDYGDANNFNIEKKTNTRIGGGFRIPKPQENKEQQQKNNKMIQNLVGNDSTNNNNI</sequence>
<dbReference type="eggNOG" id="ENOG502STGB">
    <property type="taxonomic scope" value="Eukaryota"/>
</dbReference>
<dbReference type="EMBL" id="GL984173">
    <property type="protein sequence ID" value="EGR29213.1"/>
    <property type="molecule type" value="Genomic_DNA"/>
</dbReference>
<keyword evidence="2" id="KW-1133">Transmembrane helix</keyword>
<evidence type="ECO:0000313" key="3">
    <source>
        <dbReference type="EMBL" id="EGR29213.1"/>
    </source>
</evidence>
<evidence type="ECO:0000256" key="1">
    <source>
        <dbReference type="SAM" id="MobiDB-lite"/>
    </source>
</evidence>
<feature type="transmembrane region" description="Helical" evidence="2">
    <location>
        <begin position="37"/>
        <end position="55"/>
    </location>
</feature>
<dbReference type="GeneID" id="14905308"/>
<keyword evidence="2" id="KW-0472">Membrane</keyword>
<keyword evidence="2" id="KW-0812">Transmembrane</keyword>
<name>G0R003_ICHMU</name>
<proteinExistence type="predicted"/>
<protein>
    <recommendedName>
        <fullName evidence="5">Transmembrane protein</fullName>
    </recommendedName>
</protein>
<organism evidence="3 4">
    <name type="scientific">Ichthyophthirius multifiliis</name>
    <name type="common">White spot disease agent</name>
    <name type="synonym">Ich</name>
    <dbReference type="NCBI Taxonomy" id="5932"/>
    <lineage>
        <taxon>Eukaryota</taxon>
        <taxon>Sar</taxon>
        <taxon>Alveolata</taxon>
        <taxon>Ciliophora</taxon>
        <taxon>Intramacronucleata</taxon>
        <taxon>Oligohymenophorea</taxon>
        <taxon>Hymenostomatida</taxon>
        <taxon>Ophryoglenina</taxon>
        <taxon>Ichthyophthirius</taxon>
    </lineage>
</organism>
<dbReference type="InParanoid" id="G0R003"/>
<gene>
    <name evidence="3" type="ORF">IMG5_160930</name>
</gene>
<accession>G0R003</accession>
<dbReference type="Proteomes" id="UP000008983">
    <property type="component" value="Unassembled WGS sequence"/>
</dbReference>
<keyword evidence="4" id="KW-1185">Reference proteome</keyword>
<evidence type="ECO:0008006" key="5">
    <source>
        <dbReference type="Google" id="ProtNLM"/>
    </source>
</evidence>
<dbReference type="OMA" id="DEQHNNH"/>